<feature type="domain" description="Zn(2)-C6 fungal-type" evidence="3">
    <location>
        <begin position="22"/>
        <end position="54"/>
    </location>
</feature>
<organism evidence="4 5">
    <name type="scientific">Colletotrichum asianum</name>
    <dbReference type="NCBI Taxonomy" id="702518"/>
    <lineage>
        <taxon>Eukaryota</taxon>
        <taxon>Fungi</taxon>
        <taxon>Dikarya</taxon>
        <taxon>Ascomycota</taxon>
        <taxon>Pezizomycotina</taxon>
        <taxon>Sordariomycetes</taxon>
        <taxon>Hypocreomycetidae</taxon>
        <taxon>Glomerellales</taxon>
        <taxon>Glomerellaceae</taxon>
        <taxon>Colletotrichum</taxon>
        <taxon>Colletotrichum gloeosporioides species complex</taxon>
    </lineage>
</organism>
<sequence>MASVPPAENERPIRNFRRTYKACKLCRRKKIRCITDGPGKSCLRCKRELRECVFPAERSHHSSRADDEIRIPFELGSSTTKDKELPHSADLNMKDGGSQAASEVVSEPTVNGVANGNWPVPNANTTSPADGESDNSQSMFEVLRPGASDLTMITSKEKTMNGDSSAELSTINTAPQTVIDRYSPKKAPSVAAKASELPVPSPKTLRMWNAFRFTKMGWFSSEEAVTYMDL</sequence>
<comment type="caution">
    <text evidence="4">The sequence shown here is derived from an EMBL/GenBank/DDBJ whole genome shotgun (WGS) entry which is preliminary data.</text>
</comment>
<dbReference type="GO" id="GO:0005634">
    <property type="term" value="C:nucleus"/>
    <property type="evidence" value="ECO:0007669"/>
    <property type="project" value="TreeGrafter"/>
</dbReference>
<dbReference type="OrthoDB" id="4840236at2759"/>
<dbReference type="PROSITE" id="PS50048">
    <property type="entry name" value="ZN2_CY6_FUNGAL_2"/>
    <property type="match status" value="1"/>
</dbReference>
<dbReference type="Proteomes" id="UP000434172">
    <property type="component" value="Unassembled WGS sequence"/>
</dbReference>
<evidence type="ECO:0000259" key="3">
    <source>
        <dbReference type="PROSITE" id="PS50048"/>
    </source>
</evidence>
<dbReference type="SUPFAM" id="SSF57701">
    <property type="entry name" value="Zn2/Cys6 DNA-binding domain"/>
    <property type="match status" value="1"/>
</dbReference>
<evidence type="ECO:0000256" key="1">
    <source>
        <dbReference type="ARBA" id="ARBA00023242"/>
    </source>
</evidence>
<dbReference type="Gene3D" id="4.10.240.10">
    <property type="entry name" value="Zn(2)-C6 fungal-type DNA-binding domain"/>
    <property type="match status" value="1"/>
</dbReference>
<dbReference type="SMART" id="SM00066">
    <property type="entry name" value="GAL4"/>
    <property type="match status" value="1"/>
</dbReference>
<dbReference type="InterPro" id="IPR052780">
    <property type="entry name" value="AAA_Catabolism_Regulators"/>
</dbReference>
<accession>A0A8H3WMJ4</accession>
<dbReference type="AlphaFoldDB" id="A0A8H3WMJ4"/>
<dbReference type="InterPro" id="IPR001138">
    <property type="entry name" value="Zn2Cys6_DnaBD"/>
</dbReference>
<dbReference type="GO" id="GO:0000981">
    <property type="term" value="F:DNA-binding transcription factor activity, RNA polymerase II-specific"/>
    <property type="evidence" value="ECO:0007669"/>
    <property type="project" value="InterPro"/>
</dbReference>
<feature type="compositionally biased region" description="Polar residues" evidence="2">
    <location>
        <begin position="122"/>
        <end position="136"/>
    </location>
</feature>
<name>A0A8H3WMJ4_9PEZI</name>
<keyword evidence="5" id="KW-1185">Reference proteome</keyword>
<protein>
    <submittedName>
        <fullName evidence="4">C6 transcription factor</fullName>
    </submittedName>
</protein>
<reference evidence="4 5" key="1">
    <citation type="submission" date="2019-12" db="EMBL/GenBank/DDBJ databases">
        <title>A genome sequence resource for the geographically widespread anthracnose pathogen Colletotrichum asianum.</title>
        <authorList>
            <person name="Meng Y."/>
        </authorList>
    </citation>
    <scope>NUCLEOTIDE SEQUENCE [LARGE SCALE GENOMIC DNA]</scope>
    <source>
        <strain evidence="4 5">ICMP 18580</strain>
    </source>
</reference>
<dbReference type="EMBL" id="WOWK01000017">
    <property type="protein sequence ID" value="KAF0328566.1"/>
    <property type="molecule type" value="Genomic_DNA"/>
</dbReference>
<dbReference type="InterPro" id="IPR036864">
    <property type="entry name" value="Zn2-C6_fun-type_DNA-bd_sf"/>
</dbReference>
<dbReference type="CDD" id="cd00067">
    <property type="entry name" value="GAL4"/>
    <property type="match status" value="1"/>
</dbReference>
<feature type="region of interest" description="Disordered" evidence="2">
    <location>
        <begin position="75"/>
        <end position="136"/>
    </location>
</feature>
<dbReference type="PROSITE" id="PS00463">
    <property type="entry name" value="ZN2_CY6_FUNGAL_1"/>
    <property type="match status" value="1"/>
</dbReference>
<evidence type="ECO:0000313" key="5">
    <source>
        <dbReference type="Proteomes" id="UP000434172"/>
    </source>
</evidence>
<dbReference type="PANTHER" id="PTHR31644">
    <property type="entry name" value="TRANSCRIPTIONAL ACTIVATOR ARO80-RELATED"/>
    <property type="match status" value="1"/>
</dbReference>
<dbReference type="GO" id="GO:0008270">
    <property type="term" value="F:zinc ion binding"/>
    <property type="evidence" value="ECO:0007669"/>
    <property type="project" value="InterPro"/>
</dbReference>
<evidence type="ECO:0000313" key="4">
    <source>
        <dbReference type="EMBL" id="KAF0328566.1"/>
    </source>
</evidence>
<evidence type="ECO:0000256" key="2">
    <source>
        <dbReference type="SAM" id="MobiDB-lite"/>
    </source>
</evidence>
<proteinExistence type="predicted"/>
<gene>
    <name evidence="4" type="ORF">GQ607_004362</name>
</gene>
<keyword evidence="1" id="KW-0539">Nucleus</keyword>